<protein>
    <submittedName>
        <fullName evidence="1">Uncharacterized protein</fullName>
    </submittedName>
</protein>
<keyword evidence="2" id="KW-1185">Reference proteome</keyword>
<dbReference type="RefSeq" id="WP_114591846.1">
    <property type="nucleotide sequence ID" value="NZ_CP031165.1"/>
</dbReference>
<accession>A0A346XYP5</accession>
<dbReference type="Proteomes" id="UP000264006">
    <property type="component" value="Chromosome"/>
</dbReference>
<proteinExistence type="predicted"/>
<dbReference type="OrthoDB" id="9802600at2"/>
<dbReference type="EMBL" id="CP031165">
    <property type="protein sequence ID" value="AXV07342.1"/>
    <property type="molecule type" value="Genomic_DNA"/>
</dbReference>
<name>A0A346XYP5_9ACTN</name>
<gene>
    <name evidence="1" type="ORF">DVS28_a2663</name>
</gene>
<evidence type="ECO:0000313" key="2">
    <source>
        <dbReference type="Proteomes" id="UP000264006"/>
    </source>
</evidence>
<dbReference type="KEGG" id="euz:DVS28_a2663"/>
<reference evidence="1 2" key="1">
    <citation type="submission" date="2018-09" db="EMBL/GenBank/DDBJ databases">
        <title>Complete genome sequence of Euzebya sp. DY32-46 isolated from seawater of Pacific Ocean.</title>
        <authorList>
            <person name="Xu L."/>
            <person name="Wu Y.-H."/>
            <person name="Xu X.-W."/>
        </authorList>
    </citation>
    <scope>NUCLEOTIDE SEQUENCE [LARGE SCALE GENOMIC DNA]</scope>
    <source>
        <strain evidence="1 2">DY32-46</strain>
    </source>
</reference>
<organism evidence="1 2">
    <name type="scientific">Euzebya pacifica</name>
    <dbReference type="NCBI Taxonomy" id="1608957"/>
    <lineage>
        <taxon>Bacteria</taxon>
        <taxon>Bacillati</taxon>
        <taxon>Actinomycetota</taxon>
        <taxon>Nitriliruptoria</taxon>
        <taxon>Euzebyales</taxon>
    </lineage>
</organism>
<dbReference type="AlphaFoldDB" id="A0A346XYP5"/>
<evidence type="ECO:0000313" key="1">
    <source>
        <dbReference type="EMBL" id="AXV07342.1"/>
    </source>
</evidence>
<sequence length="261" mass="27520">MEVLQPVWDEQPATRSRARWRLVALVLLGALAVAAAGVLPGLAVAGPDTRNTLVVYVAAPPGSDFDALTADAALHEAELAIGWIEQQTGLRFRRGPGFAEIVEVTGNAGSWLGDPDDAYLRIHEAVTARVGPTVFPLVLADVTTDHERAPRRTCGIGGPDGIVLLLGNCAGDDLRRSAVWPSTASWTIAHELLHGLGAARDCAPHSTGDGHVDDDPWDILSADRPASAIGRAVTLDVGRDDYFGHGIPGCPDIADSPLWVD</sequence>